<dbReference type="InterPro" id="IPR011545">
    <property type="entry name" value="DEAD/DEAH_box_helicase_dom"/>
</dbReference>
<dbReference type="SUPFAM" id="SSF52540">
    <property type="entry name" value="P-loop containing nucleoside triphosphate hydrolases"/>
    <property type="match status" value="1"/>
</dbReference>
<evidence type="ECO:0000259" key="10">
    <source>
        <dbReference type="PROSITE" id="PS51194"/>
    </source>
</evidence>
<evidence type="ECO:0000256" key="1">
    <source>
        <dbReference type="ARBA" id="ARBA00012552"/>
    </source>
</evidence>
<keyword evidence="3" id="KW-0378">Hydrolase</keyword>
<organism evidence="12 13">
    <name type="scientific">Meloidogyne graminicola</name>
    <dbReference type="NCBI Taxonomy" id="189291"/>
    <lineage>
        <taxon>Eukaryota</taxon>
        <taxon>Metazoa</taxon>
        <taxon>Ecdysozoa</taxon>
        <taxon>Nematoda</taxon>
        <taxon>Chromadorea</taxon>
        <taxon>Rhabditida</taxon>
        <taxon>Tylenchina</taxon>
        <taxon>Tylenchomorpha</taxon>
        <taxon>Tylenchoidea</taxon>
        <taxon>Meloidogynidae</taxon>
        <taxon>Meloidogyninae</taxon>
        <taxon>Meloidogyne</taxon>
    </lineage>
</organism>
<keyword evidence="4" id="KW-0347">Helicase</keyword>
<dbReference type="EC" id="3.6.4.13" evidence="1"/>
<dbReference type="Proteomes" id="UP000605970">
    <property type="component" value="Unassembled WGS sequence"/>
</dbReference>
<evidence type="ECO:0000256" key="6">
    <source>
        <dbReference type="PROSITE-ProRule" id="PRU00552"/>
    </source>
</evidence>
<feature type="non-terminal residue" evidence="12">
    <location>
        <position position="645"/>
    </location>
</feature>
<sequence>LADSQTIPISNPDQGFLVNDRQEQPIIGRGGARGGRGTFGSGSITDFNNSAMNAQEERTFGGRGGFCGGRGDSQTIPTSNPDQGSLANDRQEQPIIGRGGARGGRGSLGSVSSATNLQQQPHSTRGRGEGLFGQASSRGRFASGGNSTPLSESVSKERQHNDENKTKNDFDRQEQPRSNVSNEEAGKERPLLRYRPVDKPIEDIFAEDYECKEKYIDVTDNDDKVEITGVENMMEMKFEKWEELNLHPQLHQNIKKSEYVRPRKIQSHVIPYIISGYDLKVHSETGSGKTAAFAIPIIQKILSTPDCNRAVAFPAPFAVIIEPTRELCRQVYDQFRKFANDTFIKVCKTYGETSMNASIMEIKRGCDILICTPGRIKHFIKAEFVDVSKMMFFVLDEVDHMLKNNFLEDIRALFEFSSFPPKNSRQSLLFSATFPPEIQHLATEMLREKFVFASNKKPISPNSKIEQSFFQVQSNQKKDFLLELLGKELSTSEDKKNGKLRRALVFVETRRDSDVVSHYLVMNGIKSLSLNGNRSQPEREEALKKFDKGDIDVLVATDVCARGIDIKNLDHVINFDLPKDAVTYVHRIGRTGRLNTGYATNFVDKEMDSALIPSLVEVYLKMFLRHFILIFFYIYYNIIKNILKI</sequence>
<dbReference type="Gene3D" id="3.40.50.300">
    <property type="entry name" value="P-loop containing nucleotide triphosphate hydrolases"/>
    <property type="match status" value="2"/>
</dbReference>
<accession>A0A8S9ZTP6</accession>
<evidence type="ECO:0000256" key="5">
    <source>
        <dbReference type="ARBA" id="ARBA00022840"/>
    </source>
</evidence>
<feature type="transmembrane region" description="Helical" evidence="8">
    <location>
        <begin position="618"/>
        <end position="636"/>
    </location>
</feature>
<protein>
    <recommendedName>
        <fullName evidence="1">RNA helicase</fullName>
        <ecNumber evidence="1">3.6.4.13</ecNumber>
    </recommendedName>
</protein>
<dbReference type="GO" id="GO:0003676">
    <property type="term" value="F:nucleic acid binding"/>
    <property type="evidence" value="ECO:0007669"/>
    <property type="project" value="InterPro"/>
</dbReference>
<proteinExistence type="predicted"/>
<keyword evidence="13" id="KW-1185">Reference proteome</keyword>
<dbReference type="PROSITE" id="PS51194">
    <property type="entry name" value="HELICASE_CTER"/>
    <property type="match status" value="1"/>
</dbReference>
<evidence type="ECO:0000256" key="8">
    <source>
        <dbReference type="SAM" id="Phobius"/>
    </source>
</evidence>
<feature type="compositionally biased region" description="Gly residues" evidence="7">
    <location>
        <begin position="61"/>
        <end position="71"/>
    </location>
</feature>
<dbReference type="OrthoDB" id="196131at2759"/>
<evidence type="ECO:0000259" key="9">
    <source>
        <dbReference type="PROSITE" id="PS51192"/>
    </source>
</evidence>
<dbReference type="GO" id="GO:0016787">
    <property type="term" value="F:hydrolase activity"/>
    <property type="evidence" value="ECO:0007669"/>
    <property type="project" value="UniProtKB-KW"/>
</dbReference>
<dbReference type="InterPro" id="IPR050079">
    <property type="entry name" value="DEAD_box_RNA_helicase"/>
</dbReference>
<feature type="domain" description="DEAD-box RNA helicase Q" evidence="11">
    <location>
        <begin position="239"/>
        <end position="267"/>
    </location>
</feature>
<dbReference type="GO" id="GO:0003724">
    <property type="term" value="F:RNA helicase activity"/>
    <property type="evidence" value="ECO:0007669"/>
    <property type="project" value="UniProtKB-EC"/>
</dbReference>
<keyword evidence="8" id="KW-1133">Transmembrane helix</keyword>
<dbReference type="GO" id="GO:0005524">
    <property type="term" value="F:ATP binding"/>
    <property type="evidence" value="ECO:0007669"/>
    <property type="project" value="UniProtKB-KW"/>
</dbReference>
<keyword evidence="8" id="KW-0472">Membrane</keyword>
<dbReference type="Pfam" id="PF00270">
    <property type="entry name" value="DEAD"/>
    <property type="match status" value="1"/>
</dbReference>
<feature type="domain" description="Helicase C-terminal" evidence="10">
    <location>
        <begin position="476"/>
        <end position="645"/>
    </location>
</feature>
<dbReference type="GO" id="GO:0005829">
    <property type="term" value="C:cytosol"/>
    <property type="evidence" value="ECO:0007669"/>
    <property type="project" value="TreeGrafter"/>
</dbReference>
<reference evidence="12" key="1">
    <citation type="journal article" date="2020" name="Ecol. Evol.">
        <title>Genome structure and content of the rice root-knot nematode (Meloidogyne graminicola).</title>
        <authorList>
            <person name="Phan N.T."/>
            <person name="Danchin E.G.J."/>
            <person name="Klopp C."/>
            <person name="Perfus-Barbeoch L."/>
            <person name="Kozlowski D.K."/>
            <person name="Koutsovoulos G.D."/>
            <person name="Lopez-Roques C."/>
            <person name="Bouchez O."/>
            <person name="Zahm M."/>
            <person name="Besnard G."/>
            <person name="Bellafiore S."/>
        </authorList>
    </citation>
    <scope>NUCLEOTIDE SEQUENCE</scope>
    <source>
        <strain evidence="12">VN-18</strain>
    </source>
</reference>
<feature type="region of interest" description="Disordered" evidence="7">
    <location>
        <begin position="59"/>
        <end position="192"/>
    </location>
</feature>
<evidence type="ECO:0000256" key="4">
    <source>
        <dbReference type="ARBA" id="ARBA00022806"/>
    </source>
</evidence>
<feature type="short sequence motif" description="Q motif" evidence="6">
    <location>
        <begin position="239"/>
        <end position="267"/>
    </location>
</feature>
<feature type="compositionally biased region" description="Basic and acidic residues" evidence="7">
    <location>
        <begin position="154"/>
        <end position="175"/>
    </location>
</feature>
<feature type="compositionally biased region" description="Polar residues" evidence="7">
    <location>
        <begin position="72"/>
        <end position="88"/>
    </location>
</feature>
<dbReference type="PROSITE" id="PS51192">
    <property type="entry name" value="HELICASE_ATP_BIND_1"/>
    <property type="match status" value="1"/>
</dbReference>
<keyword evidence="5" id="KW-0067">ATP-binding</keyword>
<dbReference type="InterPro" id="IPR027417">
    <property type="entry name" value="P-loop_NTPase"/>
</dbReference>
<dbReference type="InterPro" id="IPR014014">
    <property type="entry name" value="RNA_helicase_DEAD_Q_motif"/>
</dbReference>
<dbReference type="PANTHER" id="PTHR47959:SF13">
    <property type="entry name" value="ATP-DEPENDENT RNA HELICASE RHLE"/>
    <property type="match status" value="1"/>
</dbReference>
<evidence type="ECO:0000256" key="7">
    <source>
        <dbReference type="SAM" id="MobiDB-lite"/>
    </source>
</evidence>
<dbReference type="InterPro" id="IPR001650">
    <property type="entry name" value="Helicase_C-like"/>
</dbReference>
<evidence type="ECO:0000313" key="13">
    <source>
        <dbReference type="Proteomes" id="UP000605970"/>
    </source>
</evidence>
<gene>
    <name evidence="12" type="ORF">Mgra_00004082</name>
</gene>
<dbReference type="PANTHER" id="PTHR47959">
    <property type="entry name" value="ATP-DEPENDENT RNA HELICASE RHLE-RELATED"/>
    <property type="match status" value="1"/>
</dbReference>
<evidence type="ECO:0000256" key="2">
    <source>
        <dbReference type="ARBA" id="ARBA00022741"/>
    </source>
</evidence>
<feature type="compositionally biased region" description="Polar residues" evidence="7">
    <location>
        <begin position="144"/>
        <end position="153"/>
    </location>
</feature>
<dbReference type="Pfam" id="PF00271">
    <property type="entry name" value="Helicase_C"/>
    <property type="match status" value="1"/>
</dbReference>
<evidence type="ECO:0000313" key="12">
    <source>
        <dbReference type="EMBL" id="KAF7636492.1"/>
    </source>
</evidence>
<feature type="compositionally biased region" description="Polar residues" evidence="7">
    <location>
        <begin position="114"/>
        <end position="123"/>
    </location>
</feature>
<dbReference type="PROSITE" id="PS51195">
    <property type="entry name" value="Q_MOTIF"/>
    <property type="match status" value="1"/>
</dbReference>
<feature type="domain" description="Helicase ATP-binding" evidence="9">
    <location>
        <begin position="270"/>
        <end position="452"/>
    </location>
</feature>
<dbReference type="InterPro" id="IPR014001">
    <property type="entry name" value="Helicase_ATP-bd"/>
</dbReference>
<feature type="compositionally biased region" description="Gly residues" evidence="7">
    <location>
        <begin position="97"/>
        <end position="107"/>
    </location>
</feature>
<name>A0A8S9ZTP6_9BILA</name>
<keyword evidence="2" id="KW-0547">Nucleotide-binding</keyword>
<evidence type="ECO:0000256" key="3">
    <source>
        <dbReference type="ARBA" id="ARBA00022801"/>
    </source>
</evidence>
<dbReference type="CDD" id="cd18787">
    <property type="entry name" value="SF2_C_DEAD"/>
    <property type="match status" value="1"/>
</dbReference>
<dbReference type="SMART" id="SM00490">
    <property type="entry name" value="HELICc"/>
    <property type="match status" value="1"/>
</dbReference>
<comment type="caution">
    <text evidence="12">The sequence shown here is derived from an EMBL/GenBank/DDBJ whole genome shotgun (WGS) entry which is preliminary data.</text>
</comment>
<evidence type="ECO:0000259" key="11">
    <source>
        <dbReference type="PROSITE" id="PS51195"/>
    </source>
</evidence>
<dbReference type="AlphaFoldDB" id="A0A8S9ZTP6"/>
<dbReference type="EMBL" id="JABEBT010000029">
    <property type="protein sequence ID" value="KAF7636492.1"/>
    <property type="molecule type" value="Genomic_DNA"/>
</dbReference>
<keyword evidence="8" id="KW-0812">Transmembrane</keyword>
<dbReference type="SMART" id="SM00487">
    <property type="entry name" value="DEXDc"/>
    <property type="match status" value="1"/>
</dbReference>